<dbReference type="EMBL" id="CP144696">
    <property type="protein sequence ID" value="WVZ11019.1"/>
    <property type="molecule type" value="Genomic_DNA"/>
</dbReference>
<name>A0AAQ3RWY3_VIGMU</name>
<dbReference type="PANTHER" id="PTHR42648:SF28">
    <property type="entry name" value="TRANSPOSON-ENCODED PROTEIN WITH RIBONUCLEASE H-LIKE AND RETROVIRUS ZINC FINGER-LIKE DOMAINS"/>
    <property type="match status" value="1"/>
</dbReference>
<proteinExistence type="predicted"/>
<dbReference type="AlphaFoldDB" id="A0AAQ3RWY3"/>
<gene>
    <name evidence="1" type="ORF">V8G54_015549</name>
</gene>
<sequence>MGISLETKEGSEPSFQTFIQIIKDQFETTFKRVRSDNARDFSNQTLSPFFNEQGIIHEFSCVNTPEQKGVEPIPDINEEQNMVVIEVQDLPIAVRKGVGAYTRKPRYPWSHFVSYDKISSNHKSFLGHLNTVTIPKTIDEALNIKD</sequence>
<dbReference type="InterPro" id="IPR012337">
    <property type="entry name" value="RNaseH-like_sf"/>
</dbReference>
<keyword evidence="2" id="KW-1185">Reference proteome</keyword>
<dbReference type="Proteomes" id="UP001374535">
    <property type="component" value="Chromosome 5"/>
</dbReference>
<dbReference type="PANTHER" id="PTHR42648">
    <property type="entry name" value="TRANSPOSASE, PUTATIVE-RELATED"/>
    <property type="match status" value="1"/>
</dbReference>
<organism evidence="1 2">
    <name type="scientific">Vigna mungo</name>
    <name type="common">Black gram</name>
    <name type="synonym">Phaseolus mungo</name>
    <dbReference type="NCBI Taxonomy" id="3915"/>
    <lineage>
        <taxon>Eukaryota</taxon>
        <taxon>Viridiplantae</taxon>
        <taxon>Streptophyta</taxon>
        <taxon>Embryophyta</taxon>
        <taxon>Tracheophyta</taxon>
        <taxon>Spermatophyta</taxon>
        <taxon>Magnoliopsida</taxon>
        <taxon>eudicotyledons</taxon>
        <taxon>Gunneridae</taxon>
        <taxon>Pentapetalae</taxon>
        <taxon>rosids</taxon>
        <taxon>fabids</taxon>
        <taxon>Fabales</taxon>
        <taxon>Fabaceae</taxon>
        <taxon>Papilionoideae</taxon>
        <taxon>50 kb inversion clade</taxon>
        <taxon>NPAAA clade</taxon>
        <taxon>indigoferoid/millettioid clade</taxon>
        <taxon>Phaseoleae</taxon>
        <taxon>Vigna</taxon>
    </lineage>
</organism>
<dbReference type="GO" id="GO:0003676">
    <property type="term" value="F:nucleic acid binding"/>
    <property type="evidence" value="ECO:0007669"/>
    <property type="project" value="InterPro"/>
</dbReference>
<dbReference type="Gene3D" id="3.30.420.10">
    <property type="entry name" value="Ribonuclease H-like superfamily/Ribonuclease H"/>
    <property type="match status" value="1"/>
</dbReference>
<dbReference type="SUPFAM" id="SSF53098">
    <property type="entry name" value="Ribonuclease H-like"/>
    <property type="match status" value="1"/>
</dbReference>
<evidence type="ECO:0000313" key="1">
    <source>
        <dbReference type="EMBL" id="WVZ11019.1"/>
    </source>
</evidence>
<evidence type="ECO:0008006" key="3">
    <source>
        <dbReference type="Google" id="ProtNLM"/>
    </source>
</evidence>
<evidence type="ECO:0000313" key="2">
    <source>
        <dbReference type="Proteomes" id="UP001374535"/>
    </source>
</evidence>
<protein>
    <recommendedName>
        <fullName evidence="3">Integrase catalytic domain-containing protein</fullName>
    </recommendedName>
</protein>
<accession>A0AAQ3RWY3</accession>
<reference evidence="1 2" key="1">
    <citation type="journal article" date="2023" name="Life. Sci Alliance">
        <title>Evolutionary insights into 3D genome organization and epigenetic landscape of Vigna mungo.</title>
        <authorList>
            <person name="Junaid A."/>
            <person name="Singh B."/>
            <person name="Bhatia S."/>
        </authorList>
    </citation>
    <scope>NUCLEOTIDE SEQUENCE [LARGE SCALE GENOMIC DNA]</scope>
    <source>
        <strain evidence="1">Urdbean</strain>
    </source>
</reference>
<dbReference type="InterPro" id="IPR036397">
    <property type="entry name" value="RNaseH_sf"/>
</dbReference>
<dbReference type="InterPro" id="IPR039537">
    <property type="entry name" value="Retrotran_Ty1/copia-like"/>
</dbReference>